<proteinExistence type="predicted"/>
<gene>
    <name evidence="1" type="ORF">DBT_2237</name>
</gene>
<reference evidence="1 2" key="1">
    <citation type="submission" date="2016-06" db="EMBL/GenBank/DDBJ databases">
        <title>Respiratory ammonification of nitrate coupled to the oxidation of elemental sulfur in deep-sea autotrophic thermophilic bacteria.</title>
        <authorList>
            <person name="Slobodkina G.B."/>
            <person name="Mardanov A.V."/>
            <person name="Ravin N.V."/>
            <person name="Frolova A.A."/>
            <person name="Viryasiv M.B."/>
            <person name="Chernyh N.A."/>
            <person name="Bonch-Osmolovskaya E.A."/>
            <person name="Slobodkin A.I."/>
        </authorList>
    </citation>
    <scope>NUCLEOTIDE SEQUENCE [LARGE SCALE GENOMIC DNA]</scope>
    <source>
        <strain evidence="1 2">S69</strain>
    </source>
</reference>
<dbReference type="PROSITE" id="PS51257">
    <property type="entry name" value="PROKAR_LIPOPROTEIN"/>
    <property type="match status" value="1"/>
</dbReference>
<evidence type="ECO:0000313" key="2">
    <source>
        <dbReference type="Proteomes" id="UP000093080"/>
    </source>
</evidence>
<evidence type="ECO:0000313" key="1">
    <source>
        <dbReference type="EMBL" id="OCC14364.1"/>
    </source>
</evidence>
<dbReference type="EMBL" id="MAGO01000013">
    <property type="protein sequence ID" value="OCC14364.1"/>
    <property type="molecule type" value="Genomic_DNA"/>
</dbReference>
<protein>
    <recommendedName>
        <fullName evidence="3">Lipoprotein</fullName>
    </recommendedName>
</protein>
<sequence>MNSLFFKRGFFLFILVIALITTSGCTERQRKNLKHFKSDIIGLKRKVTLYDAQGKIIRQWQGRFKIEIQGNYISFIDDNGKDVKISGTVVVEEL</sequence>
<name>A0A1B9F3F3_9BACT</name>
<dbReference type="STRING" id="1156395.DBT_2237"/>
<accession>A0A1B9F3F3</accession>
<dbReference type="Proteomes" id="UP000093080">
    <property type="component" value="Unassembled WGS sequence"/>
</dbReference>
<dbReference type="AlphaFoldDB" id="A0A1B9F3F3"/>
<keyword evidence="2" id="KW-1185">Reference proteome</keyword>
<evidence type="ECO:0008006" key="3">
    <source>
        <dbReference type="Google" id="ProtNLM"/>
    </source>
</evidence>
<organism evidence="1 2">
    <name type="scientific">Dissulfuribacter thermophilus</name>
    <dbReference type="NCBI Taxonomy" id="1156395"/>
    <lineage>
        <taxon>Bacteria</taxon>
        <taxon>Pseudomonadati</taxon>
        <taxon>Thermodesulfobacteriota</taxon>
        <taxon>Dissulfuribacteria</taxon>
        <taxon>Dissulfuribacterales</taxon>
        <taxon>Dissulfuribacteraceae</taxon>
        <taxon>Dissulfuribacter</taxon>
    </lineage>
</organism>
<dbReference type="RefSeq" id="WP_067620319.1">
    <property type="nucleotide sequence ID" value="NZ_MAGO01000013.1"/>
</dbReference>
<comment type="caution">
    <text evidence="1">The sequence shown here is derived from an EMBL/GenBank/DDBJ whole genome shotgun (WGS) entry which is preliminary data.</text>
</comment>